<gene>
    <name evidence="3" type="primary">105316915</name>
</gene>
<accession>A0A1X7VF69</accession>
<dbReference type="InterPro" id="IPR036056">
    <property type="entry name" value="Fibrinogen-like_C"/>
</dbReference>
<protein>
    <recommendedName>
        <fullName evidence="2">Fibrinogen C-terminal domain-containing protein</fullName>
    </recommendedName>
</protein>
<reference evidence="4" key="1">
    <citation type="journal article" date="2010" name="Nature">
        <title>The Amphimedon queenslandica genome and the evolution of animal complexity.</title>
        <authorList>
            <person name="Srivastava M."/>
            <person name="Simakov O."/>
            <person name="Chapman J."/>
            <person name="Fahey B."/>
            <person name="Gauthier M.E."/>
            <person name="Mitros T."/>
            <person name="Richards G.S."/>
            <person name="Conaco C."/>
            <person name="Dacre M."/>
            <person name="Hellsten U."/>
            <person name="Larroux C."/>
            <person name="Putnam N.H."/>
            <person name="Stanke M."/>
            <person name="Adamska M."/>
            <person name="Darling A."/>
            <person name="Degnan S.M."/>
            <person name="Oakley T.H."/>
            <person name="Plachetzki D.C."/>
            <person name="Zhai Y."/>
            <person name="Adamski M."/>
            <person name="Calcino A."/>
            <person name="Cummins S.F."/>
            <person name="Goodstein D.M."/>
            <person name="Harris C."/>
            <person name="Jackson D.J."/>
            <person name="Leys S.P."/>
            <person name="Shu S."/>
            <person name="Woodcroft B.J."/>
            <person name="Vervoort M."/>
            <person name="Kosik K.S."/>
            <person name="Manning G."/>
            <person name="Degnan B.M."/>
            <person name="Rokhsar D.S."/>
        </authorList>
    </citation>
    <scope>NUCLEOTIDE SEQUENCE [LARGE SCALE GENOMIC DNA]</scope>
</reference>
<dbReference type="InParanoid" id="A0A1X7VF69"/>
<dbReference type="Pfam" id="PF00147">
    <property type="entry name" value="Fibrinogen_C"/>
    <property type="match status" value="1"/>
</dbReference>
<keyword evidence="4" id="KW-1185">Reference proteome</keyword>
<dbReference type="KEGG" id="aqu:105316915"/>
<proteinExistence type="predicted"/>
<dbReference type="OMA" id="IEYWVEY"/>
<dbReference type="InterPro" id="IPR002181">
    <property type="entry name" value="Fibrinogen_a/b/g_C_dom"/>
</dbReference>
<keyword evidence="1" id="KW-0732">Signal</keyword>
<dbReference type="InterPro" id="IPR014716">
    <property type="entry name" value="Fibrinogen_a/b/g_C_1"/>
</dbReference>
<dbReference type="SUPFAM" id="SSF56496">
    <property type="entry name" value="Fibrinogen C-terminal domain-like"/>
    <property type="match status" value="1"/>
</dbReference>
<dbReference type="Proteomes" id="UP000007879">
    <property type="component" value="Unassembled WGS sequence"/>
</dbReference>
<organism evidence="3">
    <name type="scientific">Amphimedon queenslandica</name>
    <name type="common">Sponge</name>
    <dbReference type="NCBI Taxonomy" id="400682"/>
    <lineage>
        <taxon>Eukaryota</taxon>
        <taxon>Metazoa</taxon>
        <taxon>Porifera</taxon>
        <taxon>Demospongiae</taxon>
        <taxon>Heteroscleromorpha</taxon>
        <taxon>Haplosclerida</taxon>
        <taxon>Niphatidae</taxon>
        <taxon>Amphimedon</taxon>
    </lineage>
</organism>
<reference evidence="3" key="2">
    <citation type="submission" date="2017-05" db="UniProtKB">
        <authorList>
            <consortium name="EnsemblMetazoa"/>
        </authorList>
    </citation>
    <scope>IDENTIFICATION</scope>
</reference>
<dbReference type="SMART" id="SM00186">
    <property type="entry name" value="FBG"/>
    <property type="match status" value="1"/>
</dbReference>
<dbReference type="PANTHER" id="PTHR19143">
    <property type="entry name" value="FIBRINOGEN/TENASCIN/ANGIOPOEITIN"/>
    <property type="match status" value="1"/>
</dbReference>
<feature type="signal peptide" evidence="1">
    <location>
        <begin position="1"/>
        <end position="26"/>
    </location>
</feature>
<feature type="chain" id="PRO_5010866593" description="Fibrinogen C-terminal domain-containing protein" evidence="1">
    <location>
        <begin position="27"/>
        <end position="299"/>
    </location>
</feature>
<dbReference type="AlphaFoldDB" id="A0A1X7VF69"/>
<dbReference type="PROSITE" id="PS51406">
    <property type="entry name" value="FIBRINOGEN_C_2"/>
    <property type="match status" value="1"/>
</dbReference>
<evidence type="ECO:0000313" key="3">
    <source>
        <dbReference type="EnsemblMetazoa" id="Aqu2.1.38384_001"/>
    </source>
</evidence>
<dbReference type="OrthoDB" id="6345539at2759"/>
<sequence length="299" mass="34771">MLALIVVKTPLLFLSLLISFSVYTSGKEHSLPNNKDFCLAAVDLQQKARPNETAVQDCCDAFLLGGRTGVYWYRSVGRTHRVFCDMTTAGGGWLVILRRLKEWPVHAGNPDYFERYYNPEDEQGDYQRGFGSLDQNFWFGLNKLYRLTNRSNVYAQARFEFTEYETGIEYWVEYDTFAVGPKTSDYTLTIGNYTDGNLPDIFSVLNGWTFKPGNICRHNSSWWYPKLDRRKYWLCRCLTPFVTNEGSAVSRFEDACLEPRHDHLMPSLPPSHYEIIIDTMEIKIRFKRYPCSHHVHSTT</sequence>
<dbReference type="EnsemblMetazoa" id="XM_011412207.1">
    <property type="protein sequence ID" value="XP_011410509.1"/>
    <property type="gene ID" value="LOC105316915"/>
</dbReference>
<name>A0A1X7VF69_AMPQE</name>
<feature type="domain" description="Fibrinogen C-terminal" evidence="2">
    <location>
        <begin position="49"/>
        <end position="210"/>
    </location>
</feature>
<evidence type="ECO:0000259" key="2">
    <source>
        <dbReference type="PROSITE" id="PS51406"/>
    </source>
</evidence>
<dbReference type="EnsemblMetazoa" id="Aqu2.1.38384_001">
    <property type="protein sequence ID" value="Aqu2.1.38384_001"/>
    <property type="gene ID" value="Aqu2.1.38384"/>
</dbReference>
<dbReference type="Gene3D" id="3.90.215.10">
    <property type="entry name" value="Gamma Fibrinogen, chain A, domain 1"/>
    <property type="match status" value="1"/>
</dbReference>
<evidence type="ECO:0000256" key="1">
    <source>
        <dbReference type="SAM" id="SignalP"/>
    </source>
</evidence>
<dbReference type="eggNOG" id="KOG2579">
    <property type="taxonomic scope" value="Eukaryota"/>
</dbReference>
<evidence type="ECO:0000313" key="4">
    <source>
        <dbReference type="Proteomes" id="UP000007879"/>
    </source>
</evidence>
<dbReference type="InterPro" id="IPR050373">
    <property type="entry name" value="Fibrinogen_C-term_domain"/>
</dbReference>
<dbReference type="STRING" id="400682.A0A1X7VF69"/>